<dbReference type="Proteomes" id="UP000663843">
    <property type="component" value="Unassembled WGS sequence"/>
</dbReference>
<dbReference type="AlphaFoldDB" id="A0A8H3A7N6"/>
<evidence type="ECO:0000313" key="2">
    <source>
        <dbReference type="Proteomes" id="UP000663843"/>
    </source>
</evidence>
<gene>
    <name evidence="1" type="ORF">RDB_LOCUS32937</name>
</gene>
<proteinExistence type="predicted"/>
<name>A0A8H3A7N6_9AGAM</name>
<reference evidence="1" key="1">
    <citation type="submission" date="2021-01" db="EMBL/GenBank/DDBJ databases">
        <authorList>
            <person name="Kaushik A."/>
        </authorList>
    </citation>
    <scope>NUCLEOTIDE SEQUENCE</scope>
    <source>
        <strain evidence="1">AG2-2IIIB</strain>
    </source>
</reference>
<evidence type="ECO:0000313" key="1">
    <source>
        <dbReference type="EMBL" id="CAE6394860.1"/>
    </source>
</evidence>
<protein>
    <submittedName>
        <fullName evidence="1">Uncharacterized protein</fullName>
    </submittedName>
</protein>
<comment type="caution">
    <text evidence="1">The sequence shown here is derived from an EMBL/GenBank/DDBJ whole genome shotgun (WGS) entry which is preliminary data.</text>
</comment>
<organism evidence="1 2">
    <name type="scientific">Rhizoctonia solani</name>
    <dbReference type="NCBI Taxonomy" id="456999"/>
    <lineage>
        <taxon>Eukaryota</taxon>
        <taxon>Fungi</taxon>
        <taxon>Dikarya</taxon>
        <taxon>Basidiomycota</taxon>
        <taxon>Agaricomycotina</taxon>
        <taxon>Agaricomycetes</taxon>
        <taxon>Cantharellales</taxon>
        <taxon>Ceratobasidiaceae</taxon>
        <taxon>Rhizoctonia</taxon>
    </lineage>
</organism>
<dbReference type="EMBL" id="CAJMWT010001358">
    <property type="protein sequence ID" value="CAE6394860.1"/>
    <property type="molecule type" value="Genomic_DNA"/>
</dbReference>
<sequence length="204" mass="23423">MYEDIVQDLRPEVFLEAYLQGYSHHTTQWSPEELSLVSRIVLSNEPLYTHDAPLLCLLNSISRRIFHSRDNDGYALVFRSADTQSLPNPFTGNAYTPYIVVLREQHPDYEFPEIDYTQHNQVPHTWCAFSAVGEVKTGTDGKHQLGVYLQNLLQLHPELNAVLGLTVDMENYSLFYHDADVIDRSSFTFEQPGPLYAFNPKTNI</sequence>
<accession>A0A8H3A7N6</accession>